<reference evidence="1 2" key="1">
    <citation type="journal article" date="2009" name="Appl. Environ. Microbiol.">
        <title>Rhizobium sp. strain NGR234 possesses a remarkable number of secretion systems.</title>
        <authorList>
            <person name="Schmeisser C."/>
            <person name="Liesegang H."/>
            <person name="Krysciak D."/>
            <person name="Bakkou N."/>
            <person name="Le Quere A."/>
            <person name="Wollherr A."/>
            <person name="Heinemeyer I."/>
            <person name="Morgenstern B."/>
            <person name="Pommerening-Roeser A."/>
            <person name="Flores M."/>
            <person name="Palacios R."/>
            <person name="Brenner S."/>
            <person name="Gottschalk G."/>
            <person name="Schmitz R.A."/>
            <person name="Broughton W.J."/>
            <person name="Perret X."/>
            <person name="Strittmatter A.W."/>
            <person name="Streit W.R."/>
        </authorList>
    </citation>
    <scope>NUCLEOTIDE SEQUENCE [LARGE SCALE GENOMIC DNA]</scope>
    <source>
        <strain evidence="2">NBRC 101917 / NGR234</strain>
    </source>
</reference>
<keyword evidence="2" id="KW-1185">Reference proteome</keyword>
<dbReference type="AlphaFoldDB" id="C3MED9"/>
<dbReference type="InterPro" id="IPR014710">
    <property type="entry name" value="RmlC-like_jellyroll"/>
</dbReference>
<name>C3MED9_SINFN</name>
<protein>
    <submittedName>
        <fullName evidence="1">Transcriptional regulator protein</fullName>
    </submittedName>
</protein>
<dbReference type="EMBL" id="CP001389">
    <property type="protein sequence ID" value="ACP25808.1"/>
    <property type="molecule type" value="Genomic_DNA"/>
</dbReference>
<dbReference type="KEGG" id="rhi:NGR_c20450"/>
<evidence type="ECO:0000313" key="2">
    <source>
        <dbReference type="Proteomes" id="UP000001054"/>
    </source>
</evidence>
<dbReference type="Gene3D" id="2.60.120.10">
    <property type="entry name" value="Jelly Rolls"/>
    <property type="match status" value="1"/>
</dbReference>
<dbReference type="Proteomes" id="UP000001054">
    <property type="component" value="Chromosome"/>
</dbReference>
<dbReference type="eggNOG" id="COG1917">
    <property type="taxonomic scope" value="Bacteria"/>
</dbReference>
<accession>C3MED9</accession>
<sequence>MSMRGSRPAALQAFISAAGNLFLADDVPTMARYIAGKVFHDISRASSHYCSGGIELPAVSHLSLAVGRAREQGGKIAAVAAAMEAIVPGLRWYQSNTGPFASVNFLDGHAHAYIVGPDGLEQRDCIHLGVTILAPFTRYPDHRRRYPAAFAALSHMEVRVDESAWMPHRAGGVFFAEGGSGLALRCTSGPALVLWCERASGR</sequence>
<dbReference type="Pfam" id="PF16867">
    <property type="entry name" value="DMSP_lyase"/>
    <property type="match status" value="1"/>
</dbReference>
<dbReference type="InterPro" id="IPR031723">
    <property type="entry name" value="DMSP_lyase"/>
</dbReference>
<dbReference type="OrthoDB" id="9083851at2"/>
<organism evidence="1 2">
    <name type="scientific">Sinorhizobium fredii (strain NBRC 101917 / NGR234)</name>
    <dbReference type="NCBI Taxonomy" id="394"/>
    <lineage>
        <taxon>Bacteria</taxon>
        <taxon>Pseudomonadati</taxon>
        <taxon>Pseudomonadota</taxon>
        <taxon>Alphaproteobacteria</taxon>
        <taxon>Hyphomicrobiales</taxon>
        <taxon>Rhizobiaceae</taxon>
        <taxon>Sinorhizobium/Ensifer group</taxon>
        <taxon>Sinorhizobium</taxon>
    </lineage>
</organism>
<gene>
    <name evidence="1" type="ordered locus">NGR_c20450</name>
</gene>
<dbReference type="GO" id="GO:0047869">
    <property type="term" value="F:dimethylpropiothetin dethiomethylase activity"/>
    <property type="evidence" value="ECO:0007669"/>
    <property type="project" value="InterPro"/>
</dbReference>
<dbReference type="STRING" id="394.NGR_c20450"/>
<dbReference type="HOGENOM" id="CLU_107154_0_0_5"/>
<evidence type="ECO:0000313" key="1">
    <source>
        <dbReference type="EMBL" id="ACP25808.1"/>
    </source>
</evidence>
<proteinExistence type="predicted"/>